<proteinExistence type="predicted"/>
<evidence type="ECO:0000256" key="1">
    <source>
        <dbReference type="SAM" id="MobiDB-lite"/>
    </source>
</evidence>
<sequence length="204" mass="21214">MSSPIAHSMPNPVSSQIPAPDTPGLTDVPLLDFDSSTVDSPFSGTMEPEPHLGAQTALNPEAAWFGVQPDLIPSVEPVCMASPPPPSQGFFNDFSVPASLFPLYPSPMPTYSPLPHGATTADDLKLILLGISSRLDALERVVASVSGHVTRLENGLAAICEKPGPEVAIDGLKKTIKEFTSALVLQVLGGDAPIEGSSHSSPPS</sequence>
<dbReference type="HOGENOM" id="CLU_1343022_0_0_1"/>
<evidence type="ECO:0000313" key="2">
    <source>
        <dbReference type="EMBL" id="KGQ02893.1"/>
    </source>
</evidence>
<dbReference type="Proteomes" id="UP000030106">
    <property type="component" value="Unassembled WGS sequence"/>
</dbReference>
<organism evidence="2 3">
    <name type="scientific">Beauveria bassiana D1-5</name>
    <dbReference type="NCBI Taxonomy" id="1245745"/>
    <lineage>
        <taxon>Eukaryota</taxon>
        <taxon>Fungi</taxon>
        <taxon>Dikarya</taxon>
        <taxon>Ascomycota</taxon>
        <taxon>Pezizomycotina</taxon>
        <taxon>Sordariomycetes</taxon>
        <taxon>Hypocreomycetidae</taxon>
        <taxon>Hypocreales</taxon>
        <taxon>Cordycipitaceae</taxon>
        <taxon>Beauveria</taxon>
    </lineage>
</organism>
<dbReference type="AlphaFoldDB" id="A0A0A2V5W6"/>
<reference evidence="2 3" key="1">
    <citation type="submission" date="2012-10" db="EMBL/GenBank/DDBJ databases">
        <title>Genome sequencing and analysis of entomopathogenic fungi Beauveria bassiana D1-5.</title>
        <authorList>
            <person name="Li Q."/>
            <person name="Wang L."/>
            <person name="Zhang Z."/>
            <person name="Wang Q."/>
            <person name="Ren J."/>
            <person name="Wang M."/>
            <person name="Xu W."/>
            <person name="Wang J."/>
            <person name="Lu Y."/>
            <person name="Du Q."/>
            <person name="Sun Z."/>
        </authorList>
    </citation>
    <scope>NUCLEOTIDE SEQUENCE [LARGE SCALE GENOMIC DNA]</scope>
    <source>
        <strain evidence="2 3">D1-5</strain>
    </source>
</reference>
<name>A0A0A2V5W6_BEABA</name>
<dbReference type="EMBL" id="ANFO01001340">
    <property type="protein sequence ID" value="KGQ02893.1"/>
    <property type="molecule type" value="Genomic_DNA"/>
</dbReference>
<evidence type="ECO:0000313" key="3">
    <source>
        <dbReference type="Proteomes" id="UP000030106"/>
    </source>
</evidence>
<comment type="caution">
    <text evidence="2">The sequence shown here is derived from an EMBL/GenBank/DDBJ whole genome shotgun (WGS) entry which is preliminary data.</text>
</comment>
<feature type="compositionally biased region" description="Polar residues" evidence="1">
    <location>
        <begin position="1"/>
        <end position="17"/>
    </location>
</feature>
<dbReference type="OrthoDB" id="4933551at2759"/>
<feature type="compositionally biased region" description="Polar residues" evidence="1">
    <location>
        <begin position="34"/>
        <end position="43"/>
    </location>
</feature>
<feature type="region of interest" description="Disordered" evidence="1">
    <location>
        <begin position="1"/>
        <end position="44"/>
    </location>
</feature>
<accession>A0A0A2V5W6</accession>
<protein>
    <submittedName>
        <fullName evidence="2">Uncharacterized protein</fullName>
    </submittedName>
</protein>
<gene>
    <name evidence="2" type="ORF">BBAD15_g11890</name>
</gene>